<feature type="transmembrane region" description="Helical" evidence="5">
    <location>
        <begin position="267"/>
        <end position="288"/>
    </location>
</feature>
<dbReference type="PANTHER" id="PTHR42718">
    <property type="entry name" value="MAJOR FACILITATOR SUPERFAMILY MULTIDRUG TRANSPORTER MFSC"/>
    <property type="match status" value="1"/>
</dbReference>
<accession>A0A9N7QLS4</accession>
<dbReference type="CDD" id="cd17321">
    <property type="entry name" value="MFS_MMR_MDR_like"/>
    <property type="match status" value="1"/>
</dbReference>
<sequence>MTRGETRAVPASPGIRCNAVPVQTHRDTLWAIAIGIFMTSVDDTVVYVANPSIMAGLNTSYHMVIWVTSGYVLAYTVPSLVAGRWSLVAGRWSLVAGRWSLVAGRWSLVAGRLGDRFGVKNLYLAGLAVFTVSSLWCGLSGTIEILIAARVAQGIGAALLYTQTFTIVTRAFPPERRGAAATVWAAAAGFGNLAGPLLGGALVDTLGWQWIFFVNIPVGIVGLVLAVRFVPALPTHTRRFDLIGVGLSGLGLLLIVFGLQQGHAAGWSPWIWAMIAVGVGFVTVFVYWQSVNTSEPLIPLRIFGDRNFALCSFGVAVIAFVAAAMMLPGVFYMQTVRGLSPTRTALLMAPLPIVVGLLTPFIGKILDRAHPRAVAGFGFSVVAISLIWFSIEMAPATPVWRLAVPIAFLGVGMVFAWPVLTVTATRDLPAELVGASSGVYNAARALGATLGSAGMAALMTSRIAAQAPAIHDDAHTSAAAATEGVALQLPEFAREPFSASMSQSLLLPALIALLGVGAALFMSDLRAPRSTLAQGL</sequence>
<dbReference type="PROSITE" id="PS50850">
    <property type="entry name" value="MFS"/>
    <property type="match status" value="1"/>
</dbReference>
<comment type="subcellular location">
    <subcellularLocation>
        <location evidence="1">Cell membrane</location>
        <topology evidence="1">Multi-pass membrane protein</topology>
    </subcellularLocation>
</comment>
<reference evidence="7" key="1">
    <citation type="submission" date="2022-06" db="EMBL/GenBank/DDBJ databases">
        <title>Complete genome sequence of Mycobacterium pseudoshottsii NJB1907-Z4.</title>
        <authorList>
            <person name="Komine T."/>
            <person name="Fukano H."/>
            <person name="Wada S."/>
        </authorList>
    </citation>
    <scope>NUCLEOTIDE SEQUENCE</scope>
    <source>
        <strain evidence="7">NJB1907-Z4</strain>
    </source>
</reference>
<gene>
    <name evidence="7" type="ORF">NJB1907Z4_C18640</name>
</gene>
<proteinExistence type="predicted"/>
<evidence type="ECO:0000313" key="7">
    <source>
        <dbReference type="EMBL" id="BDN81649.1"/>
    </source>
</evidence>
<feature type="transmembrane region" description="Helical" evidence="5">
    <location>
        <begin position="373"/>
        <end position="391"/>
    </location>
</feature>
<evidence type="ECO:0000256" key="2">
    <source>
        <dbReference type="ARBA" id="ARBA00022692"/>
    </source>
</evidence>
<feature type="transmembrane region" description="Helical" evidence="5">
    <location>
        <begin position="29"/>
        <end position="49"/>
    </location>
</feature>
<dbReference type="EMBL" id="AP026367">
    <property type="protein sequence ID" value="BDN81649.1"/>
    <property type="molecule type" value="Genomic_DNA"/>
</dbReference>
<dbReference type="SUPFAM" id="SSF103473">
    <property type="entry name" value="MFS general substrate transporter"/>
    <property type="match status" value="2"/>
</dbReference>
<dbReference type="InterPro" id="IPR036259">
    <property type="entry name" value="MFS_trans_sf"/>
</dbReference>
<keyword evidence="3 5" id="KW-1133">Transmembrane helix</keyword>
<evidence type="ECO:0000313" key="8">
    <source>
        <dbReference type="Proteomes" id="UP001058626"/>
    </source>
</evidence>
<feature type="domain" description="Major facilitator superfamily (MFS) profile" evidence="6">
    <location>
        <begin position="28"/>
        <end position="527"/>
    </location>
</feature>
<evidence type="ECO:0000256" key="4">
    <source>
        <dbReference type="ARBA" id="ARBA00023136"/>
    </source>
</evidence>
<name>A0A9N7QLS4_9MYCO</name>
<feature type="transmembrane region" description="Helical" evidence="5">
    <location>
        <begin position="308"/>
        <end position="333"/>
    </location>
</feature>
<feature type="transmembrane region" description="Helical" evidence="5">
    <location>
        <begin position="208"/>
        <end position="230"/>
    </location>
</feature>
<evidence type="ECO:0000256" key="5">
    <source>
        <dbReference type="SAM" id="Phobius"/>
    </source>
</evidence>
<evidence type="ECO:0000259" key="6">
    <source>
        <dbReference type="PROSITE" id="PS50850"/>
    </source>
</evidence>
<feature type="transmembrane region" description="Helical" evidence="5">
    <location>
        <begin position="345"/>
        <end position="366"/>
    </location>
</feature>
<keyword evidence="8" id="KW-1185">Reference proteome</keyword>
<protein>
    <submittedName>
        <fullName evidence="7">MFS transporter</fullName>
    </submittedName>
</protein>
<dbReference type="PANTHER" id="PTHR42718:SF42">
    <property type="entry name" value="EXPORT PROTEIN"/>
    <property type="match status" value="1"/>
</dbReference>
<evidence type="ECO:0000256" key="3">
    <source>
        <dbReference type="ARBA" id="ARBA00022989"/>
    </source>
</evidence>
<dbReference type="GO" id="GO:0005886">
    <property type="term" value="C:plasma membrane"/>
    <property type="evidence" value="ECO:0007669"/>
    <property type="project" value="UniProtKB-SubCell"/>
</dbReference>
<feature type="transmembrane region" description="Helical" evidence="5">
    <location>
        <begin position="504"/>
        <end position="522"/>
    </location>
</feature>
<evidence type="ECO:0000256" key="1">
    <source>
        <dbReference type="ARBA" id="ARBA00004651"/>
    </source>
</evidence>
<dbReference type="InterPro" id="IPR011701">
    <property type="entry name" value="MFS"/>
</dbReference>
<dbReference type="Proteomes" id="UP001058626">
    <property type="component" value="Chromosome"/>
</dbReference>
<feature type="transmembrane region" description="Helical" evidence="5">
    <location>
        <begin position="180"/>
        <end position="202"/>
    </location>
</feature>
<dbReference type="GO" id="GO:0022857">
    <property type="term" value="F:transmembrane transporter activity"/>
    <property type="evidence" value="ECO:0007669"/>
    <property type="project" value="InterPro"/>
</dbReference>
<keyword evidence="2 5" id="KW-0812">Transmembrane</keyword>
<dbReference type="Pfam" id="PF07690">
    <property type="entry name" value="MFS_1"/>
    <property type="match status" value="1"/>
</dbReference>
<keyword evidence="4 5" id="KW-0472">Membrane</keyword>
<feature type="transmembrane region" description="Helical" evidence="5">
    <location>
        <begin position="403"/>
        <end position="422"/>
    </location>
</feature>
<dbReference type="Gene3D" id="1.20.1250.20">
    <property type="entry name" value="MFS general substrate transporter like domains"/>
    <property type="match status" value="1"/>
</dbReference>
<organism evidence="7 8">
    <name type="scientific">Mycobacterium pseudoshottsii</name>
    <dbReference type="NCBI Taxonomy" id="265949"/>
    <lineage>
        <taxon>Bacteria</taxon>
        <taxon>Bacillati</taxon>
        <taxon>Actinomycetota</taxon>
        <taxon>Actinomycetes</taxon>
        <taxon>Mycobacteriales</taxon>
        <taxon>Mycobacteriaceae</taxon>
        <taxon>Mycobacterium</taxon>
        <taxon>Mycobacterium ulcerans group</taxon>
    </lineage>
</organism>
<dbReference type="AlphaFoldDB" id="A0A9N7QLS4"/>
<feature type="transmembrane region" description="Helical" evidence="5">
    <location>
        <begin position="242"/>
        <end position="261"/>
    </location>
</feature>
<dbReference type="InterPro" id="IPR020846">
    <property type="entry name" value="MFS_dom"/>
</dbReference>
<feature type="transmembrane region" description="Helical" evidence="5">
    <location>
        <begin position="147"/>
        <end position="168"/>
    </location>
</feature>
<feature type="transmembrane region" description="Helical" evidence="5">
    <location>
        <begin position="122"/>
        <end position="141"/>
    </location>
</feature>
<feature type="transmembrane region" description="Helical" evidence="5">
    <location>
        <begin position="61"/>
        <end position="83"/>
    </location>
</feature>